<name>A0A7S5DRZ3_RHIRH</name>
<dbReference type="AlphaFoldDB" id="A0A7S5DRZ3"/>
<organism evidence="1">
    <name type="scientific">Rhizobium rhizogenes</name>
    <name type="common">Agrobacterium rhizogenes</name>
    <dbReference type="NCBI Taxonomy" id="359"/>
    <lineage>
        <taxon>Bacteria</taxon>
        <taxon>Pseudomonadati</taxon>
        <taxon>Pseudomonadota</taxon>
        <taxon>Alphaproteobacteria</taxon>
        <taxon>Hyphomicrobiales</taxon>
        <taxon>Rhizobiaceae</taxon>
        <taxon>Rhizobium/Agrobacterium group</taxon>
        <taxon>Rhizobium</taxon>
    </lineage>
</organism>
<gene>
    <name evidence="1" type="ORF">pC6.5c_648</name>
</gene>
<protein>
    <submittedName>
        <fullName evidence="1">Putative transcriptional regulator with C-terminal CBS domain-containing protein</fullName>
    </submittedName>
</protein>
<proteinExistence type="predicted"/>
<dbReference type="EMBL" id="MK318988">
    <property type="protein sequence ID" value="QCL10541.1"/>
    <property type="molecule type" value="Genomic_DNA"/>
</dbReference>
<sequence>MDDLDKLINDLPADEQRAIAKRADELITALNFRELRACWSDARGRFRRNRL</sequence>
<keyword evidence="1" id="KW-0614">Plasmid</keyword>
<evidence type="ECO:0000313" key="1">
    <source>
        <dbReference type="EMBL" id="QCL10541.1"/>
    </source>
</evidence>
<reference evidence="1" key="1">
    <citation type="submission" date="2018-12" db="EMBL/GenBank/DDBJ databases">
        <title>Three Rhizobium rhizogenes strains isolated from the same crown gall tumor carry diverse plasmids.</title>
        <authorList>
            <person name="Pulawska J."/>
            <person name="Kuzmanovic N."/>
        </authorList>
    </citation>
    <scope>NUCLEOTIDE SEQUENCE</scope>
    <source>
        <strain evidence="1">C6.5</strain>
        <plasmid evidence="1">pC6.5c</plasmid>
    </source>
</reference>
<dbReference type="RefSeq" id="WP_234885320.1">
    <property type="nucleotide sequence ID" value="NZ_MK318988.1"/>
</dbReference>
<accession>A0A7S5DRZ3</accession>
<geneLocation type="plasmid" evidence="1">
    <name>pC6.5c</name>
</geneLocation>